<dbReference type="Proteomes" id="UP000694388">
    <property type="component" value="Unplaced"/>
</dbReference>
<dbReference type="Gene3D" id="2.10.25.10">
    <property type="entry name" value="Laminin"/>
    <property type="match status" value="2"/>
</dbReference>
<dbReference type="PANTHER" id="PTHR11339">
    <property type="entry name" value="EXTRACELLULAR MATRIX GLYCOPROTEIN RELATED"/>
    <property type="match status" value="1"/>
</dbReference>
<dbReference type="Pfam" id="PF01826">
    <property type="entry name" value="TIL"/>
    <property type="match status" value="2"/>
</dbReference>
<comment type="subcellular location">
    <subcellularLocation>
        <location evidence="1">Secreted</location>
    </subcellularLocation>
</comment>
<protein>
    <recommendedName>
        <fullName evidence="4">VWF/SSPO/Zonadhesin-like cysteine-rich domain-containing protein</fullName>
    </recommendedName>
</protein>
<dbReference type="CDD" id="cd19941">
    <property type="entry name" value="TIL"/>
    <property type="match status" value="2"/>
</dbReference>
<feature type="domain" description="VWF/SSPO/Zonadhesin-like cysteine-rich" evidence="4">
    <location>
        <begin position="144"/>
        <end position="206"/>
    </location>
</feature>
<sequence>MLSIIYFHFQERLWSMGISQCYRLLRQEWLSFLPHRTSSCCVLLACHFCGGHVSDWSSSASSQPTLTRSVASVEHSLHPWLMILPLQLEMWRTVWQPLWLVMPFHPVLLSCPVHSLLPMNLLTPVEPSHRAVLMLRQPVLCSTRHLSRHAICLLTGPRYHEACLTAVCSCPAGRGDTCLCDVMAAYAHQCAQARTPVTWRNSTLCPWGCPRGQEYSECAPSCGGTCGELRLGLDCPVDEGCVAGCVCPHGTLRDERGLCVPAELCPCLEGGIAHPPSHTVRRGCSVCTCKAAAWVCTDQLCPDVTHCPNNLQWQMRGCLVTCDSLDRPLICSEGRYQGCVCPNGTVLLDDSCVPPSECPCQHNGREYPCNSTIQKDCNTCTCTERRWEVLTPSLCWDLLSDG</sequence>
<name>A0A8C4N7R0_EPTBU</name>
<dbReference type="InterPro" id="IPR036084">
    <property type="entry name" value="Ser_inhib-like_sf"/>
</dbReference>
<reference evidence="5" key="2">
    <citation type="submission" date="2025-09" db="UniProtKB">
        <authorList>
            <consortium name="Ensembl"/>
        </authorList>
    </citation>
    <scope>IDENTIFICATION</scope>
</reference>
<keyword evidence="3" id="KW-1015">Disulfide bond</keyword>
<accession>A0A8C4N7R0</accession>
<organism evidence="5 6">
    <name type="scientific">Eptatretus burgeri</name>
    <name type="common">Inshore hagfish</name>
    <dbReference type="NCBI Taxonomy" id="7764"/>
    <lineage>
        <taxon>Eukaryota</taxon>
        <taxon>Metazoa</taxon>
        <taxon>Chordata</taxon>
        <taxon>Craniata</taxon>
        <taxon>Vertebrata</taxon>
        <taxon>Cyclostomata</taxon>
        <taxon>Myxini</taxon>
        <taxon>Myxiniformes</taxon>
        <taxon>Myxinidae</taxon>
        <taxon>Eptatretinae</taxon>
        <taxon>Eptatretus</taxon>
    </lineage>
</organism>
<evidence type="ECO:0000256" key="2">
    <source>
        <dbReference type="ARBA" id="ARBA00022525"/>
    </source>
</evidence>
<keyword evidence="2" id="KW-0964">Secreted</keyword>
<evidence type="ECO:0000313" key="6">
    <source>
        <dbReference type="Proteomes" id="UP000694388"/>
    </source>
</evidence>
<dbReference type="GO" id="GO:0031012">
    <property type="term" value="C:extracellular matrix"/>
    <property type="evidence" value="ECO:0007669"/>
    <property type="project" value="TreeGrafter"/>
</dbReference>
<evidence type="ECO:0000256" key="1">
    <source>
        <dbReference type="ARBA" id="ARBA00004613"/>
    </source>
</evidence>
<dbReference type="GO" id="GO:0005615">
    <property type="term" value="C:extracellular space"/>
    <property type="evidence" value="ECO:0007669"/>
    <property type="project" value="TreeGrafter"/>
</dbReference>
<dbReference type="InterPro" id="IPR050780">
    <property type="entry name" value="Mucin_vWF_Thrombospondin_sf"/>
</dbReference>
<dbReference type="SMART" id="SM00832">
    <property type="entry name" value="C8"/>
    <property type="match status" value="1"/>
</dbReference>
<dbReference type="SUPFAM" id="SSF57567">
    <property type="entry name" value="Serine protease inhibitors"/>
    <property type="match status" value="2"/>
</dbReference>
<dbReference type="Pfam" id="PF08742">
    <property type="entry name" value="C8"/>
    <property type="match status" value="1"/>
</dbReference>
<keyword evidence="6" id="KW-1185">Reference proteome</keyword>
<dbReference type="InterPro" id="IPR014853">
    <property type="entry name" value="VWF/SSPO/ZAN-like_Cys-rich_dom"/>
</dbReference>
<dbReference type="FunFam" id="2.10.25.10:FF:000674">
    <property type="entry name" value="Mucin-2"/>
    <property type="match status" value="1"/>
</dbReference>
<dbReference type="AlphaFoldDB" id="A0A8C4N7R0"/>
<dbReference type="InterPro" id="IPR002919">
    <property type="entry name" value="TIL_dom"/>
</dbReference>
<dbReference type="GeneTree" id="ENSGT00940000155829"/>
<reference evidence="5" key="1">
    <citation type="submission" date="2025-08" db="UniProtKB">
        <authorList>
            <consortium name="Ensembl"/>
        </authorList>
    </citation>
    <scope>IDENTIFICATION</scope>
</reference>
<dbReference type="Ensembl" id="ENSEBUT00000000525.1">
    <property type="protein sequence ID" value="ENSEBUP00000000235.1"/>
    <property type="gene ID" value="ENSEBUG00000000437.1"/>
</dbReference>
<evidence type="ECO:0000259" key="4">
    <source>
        <dbReference type="SMART" id="SM00832"/>
    </source>
</evidence>
<dbReference type="PANTHER" id="PTHR11339:SF396">
    <property type="entry name" value="SCO-SPONDIN"/>
    <property type="match status" value="1"/>
</dbReference>
<proteinExistence type="predicted"/>
<evidence type="ECO:0000256" key="3">
    <source>
        <dbReference type="ARBA" id="ARBA00023157"/>
    </source>
</evidence>
<evidence type="ECO:0000313" key="5">
    <source>
        <dbReference type="Ensembl" id="ENSEBUP00000000235.1"/>
    </source>
</evidence>